<dbReference type="InterPro" id="IPR000169">
    <property type="entry name" value="Pept_cys_AS"/>
</dbReference>
<evidence type="ECO:0000256" key="7">
    <source>
        <dbReference type="ARBA" id="ARBA00023180"/>
    </source>
</evidence>
<feature type="chain" id="PRO_5018608871" description="Vignain" evidence="9">
    <location>
        <begin position="23"/>
        <end position="351"/>
    </location>
</feature>
<comment type="caution">
    <text evidence="12">The sequence shown here is derived from an EMBL/GenBank/DDBJ whole genome shotgun (WGS) entry which is preliminary data.</text>
</comment>
<evidence type="ECO:0000256" key="9">
    <source>
        <dbReference type="SAM" id="SignalP"/>
    </source>
</evidence>
<dbReference type="PANTHER" id="PTHR12411">
    <property type="entry name" value="CYSTEINE PROTEASE FAMILY C1-RELATED"/>
    <property type="match status" value="1"/>
</dbReference>
<dbReference type="OrthoDB" id="10253408at2759"/>
<name>A0A1Q3AVM1_CEPFO</name>
<dbReference type="GO" id="GO:0008234">
    <property type="term" value="F:cysteine-type peptidase activity"/>
    <property type="evidence" value="ECO:0007669"/>
    <property type="project" value="UniProtKB-KW"/>
</dbReference>
<dbReference type="Gene3D" id="3.90.70.10">
    <property type="entry name" value="Cysteine proteinases"/>
    <property type="match status" value="1"/>
</dbReference>
<dbReference type="PROSITE" id="PS00639">
    <property type="entry name" value="THIOL_PROTEASE_HIS"/>
    <property type="match status" value="1"/>
</dbReference>
<keyword evidence="3 9" id="KW-0732">Signal</keyword>
<dbReference type="GO" id="GO:0006508">
    <property type="term" value="P:proteolysis"/>
    <property type="evidence" value="ECO:0007669"/>
    <property type="project" value="UniProtKB-KW"/>
</dbReference>
<dbReference type="InterPro" id="IPR025660">
    <property type="entry name" value="Pept_his_AS"/>
</dbReference>
<sequence length="351" mass="39757">MDLRMVTLLALSLVLLCGLTQCFDYDEKKLASEEGLWDLYKKWRSYHTISHSLEEKRQCFNMLKENLMHIQKVNQMDKPYKLGLNMFSDMTIDQLHCMLLHAWHPESRRPTGFMLHENTDRLPPSIDWREKGAVTDVKDQGHCGSCWAFSSVAAVEGINKIKTGELVSLCEQELIDCNTKNHGCEGGFMEQALDLVRKSDGLTTEKNYPYRAKDGTCDSSKMNDPIVVIDDYEVPDNDESALLKAVANHPVAVAIDDGGADFLCRGKVLTGPCGMELNHGVAVVGYGKTQDGTKYWIVRNSWGDDWGEKGYIRMQREIDEAEDLCGITLEASYPIKLYPYNNKRPSKKDEL</sequence>
<dbReference type="Proteomes" id="UP000187406">
    <property type="component" value="Unassembled WGS sequence"/>
</dbReference>
<dbReference type="SUPFAM" id="SSF54001">
    <property type="entry name" value="Cysteine proteinases"/>
    <property type="match status" value="1"/>
</dbReference>
<keyword evidence="5" id="KW-0788">Thiol protease</keyword>
<dbReference type="InterPro" id="IPR025661">
    <property type="entry name" value="Pept_asp_AS"/>
</dbReference>
<evidence type="ECO:0000256" key="6">
    <source>
        <dbReference type="ARBA" id="ARBA00023157"/>
    </source>
</evidence>
<keyword evidence="13" id="KW-1185">Reference proteome</keyword>
<comment type="similarity">
    <text evidence="1">Belongs to the peptidase C1 family.</text>
</comment>
<evidence type="ECO:0000256" key="2">
    <source>
        <dbReference type="ARBA" id="ARBA00022670"/>
    </source>
</evidence>
<organism evidence="12 13">
    <name type="scientific">Cephalotus follicularis</name>
    <name type="common">Albany pitcher plant</name>
    <dbReference type="NCBI Taxonomy" id="3775"/>
    <lineage>
        <taxon>Eukaryota</taxon>
        <taxon>Viridiplantae</taxon>
        <taxon>Streptophyta</taxon>
        <taxon>Embryophyta</taxon>
        <taxon>Tracheophyta</taxon>
        <taxon>Spermatophyta</taxon>
        <taxon>Magnoliopsida</taxon>
        <taxon>eudicotyledons</taxon>
        <taxon>Gunneridae</taxon>
        <taxon>Pentapetalae</taxon>
        <taxon>rosids</taxon>
        <taxon>fabids</taxon>
        <taxon>Oxalidales</taxon>
        <taxon>Cephalotaceae</taxon>
        <taxon>Cephalotus</taxon>
    </lineage>
</organism>
<evidence type="ECO:0000259" key="11">
    <source>
        <dbReference type="SMART" id="SM00848"/>
    </source>
</evidence>
<feature type="domain" description="Cathepsin propeptide inhibitor" evidence="11">
    <location>
        <begin position="40"/>
        <end position="95"/>
    </location>
</feature>
<evidence type="ECO:0000256" key="8">
    <source>
        <dbReference type="ARBA" id="ARBA00069575"/>
    </source>
</evidence>
<dbReference type="EMBL" id="BDDD01000125">
    <property type="protein sequence ID" value="GAV59781.1"/>
    <property type="molecule type" value="Genomic_DNA"/>
</dbReference>
<dbReference type="SMART" id="SM00645">
    <property type="entry name" value="Pept_C1"/>
    <property type="match status" value="1"/>
</dbReference>
<dbReference type="PROSITE" id="PS00640">
    <property type="entry name" value="THIOL_PROTEASE_ASN"/>
    <property type="match status" value="1"/>
</dbReference>
<dbReference type="CDD" id="cd02248">
    <property type="entry name" value="Peptidase_C1A"/>
    <property type="match status" value="1"/>
</dbReference>
<dbReference type="InterPro" id="IPR039417">
    <property type="entry name" value="Peptidase_C1A_papain-like"/>
</dbReference>
<feature type="domain" description="Peptidase C1A papain C-terminal" evidence="10">
    <location>
        <begin position="122"/>
        <end position="335"/>
    </location>
</feature>
<dbReference type="SMART" id="SM00848">
    <property type="entry name" value="Inhibitor_I29"/>
    <property type="match status" value="1"/>
</dbReference>
<dbReference type="Pfam" id="PF08246">
    <property type="entry name" value="Inhibitor_I29"/>
    <property type="match status" value="1"/>
</dbReference>
<keyword evidence="4" id="KW-0378">Hydrolase</keyword>
<dbReference type="PROSITE" id="PS00139">
    <property type="entry name" value="THIOL_PROTEASE_CYS"/>
    <property type="match status" value="1"/>
</dbReference>
<keyword evidence="7" id="KW-0325">Glycoprotein</keyword>
<dbReference type="InParanoid" id="A0A1Q3AVM1"/>
<evidence type="ECO:0000256" key="3">
    <source>
        <dbReference type="ARBA" id="ARBA00022729"/>
    </source>
</evidence>
<dbReference type="InterPro" id="IPR000668">
    <property type="entry name" value="Peptidase_C1A_C"/>
</dbReference>
<evidence type="ECO:0000256" key="1">
    <source>
        <dbReference type="ARBA" id="ARBA00008455"/>
    </source>
</evidence>
<evidence type="ECO:0000256" key="5">
    <source>
        <dbReference type="ARBA" id="ARBA00022807"/>
    </source>
</evidence>
<dbReference type="InterPro" id="IPR013128">
    <property type="entry name" value="Peptidase_C1A"/>
</dbReference>
<protein>
    <recommendedName>
        <fullName evidence="8">Vignain</fullName>
    </recommendedName>
</protein>
<dbReference type="InterPro" id="IPR013201">
    <property type="entry name" value="Prot_inhib_I29"/>
</dbReference>
<evidence type="ECO:0000313" key="12">
    <source>
        <dbReference type="EMBL" id="GAV59781.1"/>
    </source>
</evidence>
<dbReference type="PRINTS" id="PR00705">
    <property type="entry name" value="PAPAIN"/>
</dbReference>
<dbReference type="Pfam" id="PF00112">
    <property type="entry name" value="Peptidase_C1"/>
    <property type="match status" value="1"/>
</dbReference>
<dbReference type="FunFam" id="3.90.70.10:FF:000023">
    <property type="entry name" value="Senescence-specific cysteine protease SAG39"/>
    <property type="match status" value="1"/>
</dbReference>
<dbReference type="InterPro" id="IPR038765">
    <property type="entry name" value="Papain-like_cys_pep_sf"/>
</dbReference>
<feature type="signal peptide" evidence="9">
    <location>
        <begin position="1"/>
        <end position="22"/>
    </location>
</feature>
<evidence type="ECO:0000313" key="13">
    <source>
        <dbReference type="Proteomes" id="UP000187406"/>
    </source>
</evidence>
<gene>
    <name evidence="12" type="ORF">CFOL_v3_03312</name>
</gene>
<reference evidence="13" key="1">
    <citation type="submission" date="2016-04" db="EMBL/GenBank/DDBJ databases">
        <title>Cephalotus genome sequencing.</title>
        <authorList>
            <person name="Fukushima K."/>
            <person name="Hasebe M."/>
            <person name="Fang X."/>
        </authorList>
    </citation>
    <scope>NUCLEOTIDE SEQUENCE [LARGE SCALE GENOMIC DNA]</scope>
    <source>
        <strain evidence="13">cv. St1</strain>
    </source>
</reference>
<keyword evidence="6" id="KW-1015">Disulfide bond</keyword>
<dbReference type="STRING" id="3775.A0A1Q3AVM1"/>
<evidence type="ECO:0000259" key="10">
    <source>
        <dbReference type="SMART" id="SM00645"/>
    </source>
</evidence>
<accession>A0A1Q3AVM1</accession>
<dbReference type="AlphaFoldDB" id="A0A1Q3AVM1"/>
<proteinExistence type="inferred from homology"/>
<evidence type="ECO:0000256" key="4">
    <source>
        <dbReference type="ARBA" id="ARBA00022801"/>
    </source>
</evidence>
<keyword evidence="2" id="KW-0645">Protease</keyword>